<name>A0ACB8UB52_9APHY</name>
<gene>
    <name evidence="1" type="ORF">BDY19DRAFT_930706</name>
</gene>
<evidence type="ECO:0000313" key="2">
    <source>
        <dbReference type="Proteomes" id="UP001055072"/>
    </source>
</evidence>
<comment type="caution">
    <text evidence="1">The sequence shown here is derived from an EMBL/GenBank/DDBJ whole genome shotgun (WGS) entry which is preliminary data.</text>
</comment>
<proteinExistence type="predicted"/>
<dbReference type="Proteomes" id="UP001055072">
    <property type="component" value="Unassembled WGS sequence"/>
</dbReference>
<reference evidence="1" key="1">
    <citation type="journal article" date="2021" name="Environ. Microbiol.">
        <title>Gene family expansions and transcriptome signatures uncover fungal adaptations to wood decay.</title>
        <authorList>
            <person name="Hage H."/>
            <person name="Miyauchi S."/>
            <person name="Viragh M."/>
            <person name="Drula E."/>
            <person name="Min B."/>
            <person name="Chaduli D."/>
            <person name="Navarro D."/>
            <person name="Favel A."/>
            <person name="Norest M."/>
            <person name="Lesage-Meessen L."/>
            <person name="Balint B."/>
            <person name="Merenyi Z."/>
            <person name="de Eugenio L."/>
            <person name="Morin E."/>
            <person name="Martinez A.T."/>
            <person name="Baldrian P."/>
            <person name="Stursova M."/>
            <person name="Martinez M.J."/>
            <person name="Novotny C."/>
            <person name="Magnuson J.K."/>
            <person name="Spatafora J.W."/>
            <person name="Maurice S."/>
            <person name="Pangilinan J."/>
            <person name="Andreopoulos W."/>
            <person name="LaButti K."/>
            <person name="Hundley H."/>
            <person name="Na H."/>
            <person name="Kuo A."/>
            <person name="Barry K."/>
            <person name="Lipzen A."/>
            <person name="Henrissat B."/>
            <person name="Riley R."/>
            <person name="Ahrendt S."/>
            <person name="Nagy L.G."/>
            <person name="Grigoriev I.V."/>
            <person name="Martin F."/>
            <person name="Rosso M.N."/>
        </authorList>
    </citation>
    <scope>NUCLEOTIDE SEQUENCE</scope>
    <source>
        <strain evidence="1">CBS 384.51</strain>
    </source>
</reference>
<protein>
    <submittedName>
        <fullName evidence="1">Uncharacterized protein</fullName>
    </submittedName>
</protein>
<dbReference type="EMBL" id="MU274905">
    <property type="protein sequence ID" value="KAI0091490.1"/>
    <property type="molecule type" value="Genomic_DNA"/>
</dbReference>
<sequence>MPDVAVLPLSPAFRGFGSSTYKMQNGLPSTQRESIADIKTAAKEQAQKVRGASPASLLRNAREQILIAKTKEGEGDLRGALSAFTKAACLATMFMDAHEFRKEMLSGKKGVLTLDLMNFQQHEGIEMKDRMPRIESKLAEMDRAVAARESDSDAADGSVVKSGGGSIADRMRALQNAGLAVAPTKQTSKRMSKDLHLPSVLSTQVTPSTPSVPHTPSIPSTPSIYSASHPNIPEMPKPQRISIQNLPSPLIPSPSIGSPSITGPSPHTLIPVSSFGPPSPTSSASSSPPLTNRLSLTDFNHAFPSIDELDEMDTIKHSIVQPLNTGITKHSHTGETIAETQPPISVQSPVQVAKPFPMGAIDLSPRPSSTPIPSVDTFNSRPGSPTKSPRVLKKPSNLALNGASRSPLVPQITPPIPNSLFPEILHSFQGRSNFQVLVLDVRTREEFEREHIKADAVVCIEPSVLLRENVNADIIEDSLVVATRHERMLFSNRDKFDLIALYDEGSQSFSESPALKALMRAIYELAFRKILKNMPMILVGGLRSWKEQFPNDVVHGSADSNLESPGSSVDAMRSIDSGQGINGTVSPLLNGTVPPLSPLPTLPLNSTVISGHSRVPAEFSAPPPLSHQLVSPPLGDSAHFTRSLSGGIHSEPGEYKVWVPPPGAGTLVPPEIPLALRSGFGAGHKEPAITPPFVDLSKRPPVRPMGSRPPSHSVSSHQSSPIPPHVATHRASPSLAGVSSGISYPQFNRTISPQMSGSSFSSPTGSLVSLPPQASINPSPLRRRQSDYVDQSQEALFVMSNRPPIDYPELSSQHILRPPPAVASSSLERQDNRPRIMSQQQVGPRPPTIPSDYPVTYWADIQIGTSGLKNLGNTCYMNSTIQCLSATVPFARFFTDGRWKNAVNMVNPMGTKGQLASAFANLLRELWQGEMASLTPLPFRRTVCTFAKQFAGSEQHDSQEFLASLLDGLHEDLNRVLDKPHSRMTPEIEAELEKLPTQLASEQQWQMYRLRDDSLVVDYFQGQYRSRLECLSCHHTSTTYNTFMYLTLPIPQHRGLNKVTLQQCLDTFVKEEVLEKSDAWHCPKCKVLRKATKLLSLARLPPVLLIHLKRFSVKGHFTEKIETAVDFPLKNLDLTNYMPPPLPPGARGTQNLHPDDPRAQMPPYRYDLYGVTNHFGTLSSGHYTAFISSRGGWLYCDDSRITTADPKDVVVSIEQTLAFSIGTNSRHT</sequence>
<evidence type="ECO:0000313" key="1">
    <source>
        <dbReference type="EMBL" id="KAI0091490.1"/>
    </source>
</evidence>
<accession>A0ACB8UB52</accession>
<organism evidence="1 2">
    <name type="scientific">Irpex rosettiformis</name>
    <dbReference type="NCBI Taxonomy" id="378272"/>
    <lineage>
        <taxon>Eukaryota</taxon>
        <taxon>Fungi</taxon>
        <taxon>Dikarya</taxon>
        <taxon>Basidiomycota</taxon>
        <taxon>Agaricomycotina</taxon>
        <taxon>Agaricomycetes</taxon>
        <taxon>Polyporales</taxon>
        <taxon>Irpicaceae</taxon>
        <taxon>Irpex</taxon>
    </lineage>
</organism>
<keyword evidence="2" id="KW-1185">Reference proteome</keyword>